<dbReference type="EMBL" id="CM044706">
    <property type="protein sequence ID" value="KAI5656040.1"/>
    <property type="molecule type" value="Genomic_DNA"/>
</dbReference>
<evidence type="ECO:0000313" key="2">
    <source>
        <dbReference type="Proteomes" id="UP001060085"/>
    </source>
</evidence>
<name>A0ACC0A6M0_CATRO</name>
<sequence length="1090" mass="121768">MAEANRSSAVESGIPTGLNRIKTRRVASKERKSSRADDSDKFNESPNSSRHHVKQKDRTIAIGRAKINTTKEGHRAKLARWFTSQLSRNSSQAVGDGEPVQCGEFEGKEFDEGHNVEVHQLTRRSNAKQMQAEGKNSRKLPLKSFSHELGPKGGIPSAQPRARSFNDLKELLTSLRSRFGAAKEIVNTELNCFSKELTEALHESDSLSVDGRKMVVELLILAQQCTEMDIPDFRAKCEEIVQDLTLKRQQCQTGFIKWLLTRMLFILTRCTRLLHFERDTEPVDGKSFHKFQECLESIPSIEVNWFVNQEIVDPVVGRNASSCKLNKENHTSILPQVPQCRPEEPVEKGETSPPKDLMLRGSPSKSSHFLSKFQECDVVDGELSGDTTNCNSHNSNQEQDHFSGDLSSVICRICEELVPISHLESHSYICAYADKCDLKSLDVNERLLRLAELLEQLVESRNLSVQATDDSPDCRMISDSAMTSEGCSPKLGDWRSRGVEEMFEELHEMDTACIEDSPVAAFINFRGHLSGKLNLCGPPSTTGSMTSASSANTPRAGNFDLFWLDHNDPSDLEDVKQMADLADIARCVAGTDLLGEGSNDFLLACLQDLQDIIQHSKAKTLVVDTFGSRIENLLREKFILACNLVGSENDVQHPEINKMLLDSASQSSTLSTPSHPLHKERTSINDFEIIKPISRGAFGKVYLARKRTTGDLFAIKVLNKMDMLRKNDIDRILAERNILITVRNPFLVRFFYSFTSRDHLYLVMEYLNGGDLYSLLQKIGCLEEDVARIYISELVLALEYLHSLGIVHRDLKPDNILIGQDGHIKLTDFGLSKIGLMNSTSDLSGSDRKETTLSEVHGRQNPDTVDKDRQSAVGTPDYLAPEILLGTQHGYAADWWSVGIILFELITGFPPFNAELPEVIFDNILNRNIPWPSIPCEMSSEAQDLIDRLLEHDPDQRLGAKGASEVKGHPFFHGVDWDNLTLQKAVFVPQPDSIDDTSYFVTRYNSTGIQNERECSDSVSDSSEIFSDSALEKMDECGDLAEFNSSNLDLSLINFSFKNLSQLASINHDVLLQGGKHSSKSSPCKTTSED</sequence>
<gene>
    <name evidence="1" type="ORF">M9H77_24833</name>
</gene>
<evidence type="ECO:0000313" key="1">
    <source>
        <dbReference type="EMBL" id="KAI5656040.1"/>
    </source>
</evidence>
<accession>A0ACC0A6M0</accession>
<dbReference type="Proteomes" id="UP001060085">
    <property type="component" value="Linkage Group LG06"/>
</dbReference>
<comment type="caution">
    <text evidence="1">The sequence shown here is derived from an EMBL/GenBank/DDBJ whole genome shotgun (WGS) entry which is preliminary data.</text>
</comment>
<organism evidence="1 2">
    <name type="scientific">Catharanthus roseus</name>
    <name type="common">Madagascar periwinkle</name>
    <name type="synonym">Vinca rosea</name>
    <dbReference type="NCBI Taxonomy" id="4058"/>
    <lineage>
        <taxon>Eukaryota</taxon>
        <taxon>Viridiplantae</taxon>
        <taxon>Streptophyta</taxon>
        <taxon>Embryophyta</taxon>
        <taxon>Tracheophyta</taxon>
        <taxon>Spermatophyta</taxon>
        <taxon>Magnoliopsida</taxon>
        <taxon>eudicotyledons</taxon>
        <taxon>Gunneridae</taxon>
        <taxon>Pentapetalae</taxon>
        <taxon>asterids</taxon>
        <taxon>lamiids</taxon>
        <taxon>Gentianales</taxon>
        <taxon>Apocynaceae</taxon>
        <taxon>Rauvolfioideae</taxon>
        <taxon>Vinceae</taxon>
        <taxon>Catharanthinae</taxon>
        <taxon>Catharanthus</taxon>
    </lineage>
</organism>
<keyword evidence="2" id="KW-1185">Reference proteome</keyword>
<reference evidence="2" key="1">
    <citation type="journal article" date="2023" name="Nat. Plants">
        <title>Single-cell RNA sequencing provides a high-resolution roadmap for understanding the multicellular compartmentation of specialized metabolism.</title>
        <authorList>
            <person name="Sun S."/>
            <person name="Shen X."/>
            <person name="Li Y."/>
            <person name="Li Y."/>
            <person name="Wang S."/>
            <person name="Li R."/>
            <person name="Zhang H."/>
            <person name="Shen G."/>
            <person name="Guo B."/>
            <person name="Wei J."/>
            <person name="Xu J."/>
            <person name="St-Pierre B."/>
            <person name="Chen S."/>
            <person name="Sun C."/>
        </authorList>
    </citation>
    <scope>NUCLEOTIDE SEQUENCE [LARGE SCALE GENOMIC DNA]</scope>
</reference>
<proteinExistence type="predicted"/>
<protein>
    <submittedName>
        <fullName evidence="1">Uncharacterized protein</fullName>
    </submittedName>
</protein>